<gene>
    <name evidence="4" type="ORF">I7I52_05460</name>
</gene>
<feature type="repeat" description="ANK" evidence="3">
    <location>
        <begin position="273"/>
        <end position="297"/>
    </location>
</feature>
<dbReference type="Pfam" id="PF12796">
    <property type="entry name" value="Ank_2"/>
    <property type="match status" value="2"/>
</dbReference>
<dbReference type="Gene3D" id="1.25.40.20">
    <property type="entry name" value="Ankyrin repeat-containing domain"/>
    <property type="match status" value="2"/>
</dbReference>
<protein>
    <submittedName>
        <fullName evidence="4">Ankyrin repeat domain-containing protein</fullName>
    </submittedName>
</protein>
<dbReference type="VEuPathDB" id="FungiDB:I7I52_05460"/>
<dbReference type="SMART" id="SM00248">
    <property type="entry name" value="ANK"/>
    <property type="match status" value="5"/>
</dbReference>
<organism evidence="4 5">
    <name type="scientific">Ajellomyces capsulatus</name>
    <name type="common">Darling's disease fungus</name>
    <name type="synonym">Histoplasma capsulatum</name>
    <dbReference type="NCBI Taxonomy" id="5037"/>
    <lineage>
        <taxon>Eukaryota</taxon>
        <taxon>Fungi</taxon>
        <taxon>Dikarya</taxon>
        <taxon>Ascomycota</taxon>
        <taxon>Pezizomycotina</taxon>
        <taxon>Eurotiomycetes</taxon>
        <taxon>Eurotiomycetidae</taxon>
        <taxon>Onygenales</taxon>
        <taxon>Ajellomycetaceae</taxon>
        <taxon>Histoplasma</taxon>
    </lineage>
</organism>
<dbReference type="PANTHER" id="PTHR24198">
    <property type="entry name" value="ANKYRIN REPEAT AND PROTEIN KINASE DOMAIN-CONTAINING PROTEIN"/>
    <property type="match status" value="1"/>
</dbReference>
<reference evidence="4 5" key="1">
    <citation type="submission" date="2021-01" db="EMBL/GenBank/DDBJ databases">
        <title>Chromosome-level genome assembly of a human fungal pathogen reveals clustering of transcriptionally co-regulated genes.</title>
        <authorList>
            <person name="Voorhies M."/>
            <person name="Cohen S."/>
            <person name="Shea T.P."/>
            <person name="Petrus S."/>
            <person name="Munoz J.F."/>
            <person name="Poplawski S."/>
            <person name="Goldman W.E."/>
            <person name="Michael T."/>
            <person name="Cuomo C.A."/>
            <person name="Sil A."/>
            <person name="Beyhan S."/>
        </authorList>
    </citation>
    <scope>NUCLEOTIDE SEQUENCE [LARGE SCALE GENOMIC DNA]</scope>
    <source>
        <strain evidence="4 5">G184AR</strain>
    </source>
</reference>
<feature type="repeat" description="ANK" evidence="3">
    <location>
        <begin position="172"/>
        <end position="204"/>
    </location>
</feature>
<dbReference type="InterPro" id="IPR036770">
    <property type="entry name" value="Ankyrin_rpt-contain_sf"/>
</dbReference>
<dbReference type="EMBL" id="JAEVHI010000004">
    <property type="protein sequence ID" value="KAG5293971.1"/>
    <property type="molecule type" value="Genomic_DNA"/>
</dbReference>
<sequence>MSGTPYLPDEIWRLVLQNALDSIRFEGMCAHTVHEFEYDEELLVLRALLGLRNVCRRFDVHVLSVFVERVISDTSPGLFCFLQLYPAFMARVTVELSLRGRFRESCGLVNAIRSTADYMVTNLPYDYQKDRDVLLESCVKSLCGVALVHLTDSRMSVKLRLRNQSSPRKTDALDRALAAATYENHVDLIKIVLEKGANIDHEDIYFGNALYTAVSLGNSESTSLLLENDATLAYCDMLGKTALHIAAIKGFADCVHLILKYAPNTVVDRLDHAARTALSWAAERGHLKVVKLLLQIGNADPHTRDSRNVTPLEFAATKDHYDVVEFLTDWIRSDHLFERVA</sequence>
<accession>A0A8H8CX97</accession>
<dbReference type="InterPro" id="IPR002110">
    <property type="entry name" value="Ankyrin_rpt"/>
</dbReference>
<dbReference type="PROSITE" id="PS50297">
    <property type="entry name" value="ANK_REP_REGION"/>
    <property type="match status" value="1"/>
</dbReference>
<evidence type="ECO:0000313" key="5">
    <source>
        <dbReference type="Proteomes" id="UP000670092"/>
    </source>
</evidence>
<dbReference type="AlphaFoldDB" id="A0A8H8CX97"/>
<dbReference type="Proteomes" id="UP000670092">
    <property type="component" value="Unassembled WGS sequence"/>
</dbReference>
<proteinExistence type="predicted"/>
<keyword evidence="2 3" id="KW-0040">ANK repeat</keyword>
<dbReference type="PANTHER" id="PTHR24198:SF165">
    <property type="entry name" value="ANKYRIN REPEAT-CONTAINING PROTEIN-RELATED"/>
    <property type="match status" value="1"/>
</dbReference>
<evidence type="ECO:0000256" key="2">
    <source>
        <dbReference type="ARBA" id="ARBA00023043"/>
    </source>
</evidence>
<dbReference type="SUPFAM" id="SSF48403">
    <property type="entry name" value="Ankyrin repeat"/>
    <property type="match status" value="1"/>
</dbReference>
<evidence type="ECO:0000313" key="4">
    <source>
        <dbReference type="EMBL" id="KAG5293971.1"/>
    </source>
</evidence>
<keyword evidence="1" id="KW-0677">Repeat</keyword>
<comment type="caution">
    <text evidence="4">The sequence shown here is derived from an EMBL/GenBank/DDBJ whole genome shotgun (WGS) entry which is preliminary data.</text>
</comment>
<name>A0A8H8CX97_AJECA</name>
<dbReference type="OrthoDB" id="5416940at2759"/>
<evidence type="ECO:0000256" key="3">
    <source>
        <dbReference type="PROSITE-ProRule" id="PRU00023"/>
    </source>
</evidence>
<evidence type="ECO:0000256" key="1">
    <source>
        <dbReference type="ARBA" id="ARBA00022737"/>
    </source>
</evidence>
<dbReference type="PROSITE" id="PS50088">
    <property type="entry name" value="ANK_REPEAT"/>
    <property type="match status" value="2"/>
</dbReference>